<dbReference type="AlphaFoldDB" id="A0A8J3TA32"/>
<accession>A0A8J3TA32</accession>
<proteinExistence type="predicted"/>
<dbReference type="RefSeq" id="WP_168117095.1">
    <property type="nucleotide sequence ID" value="NZ_BOON01000007.1"/>
</dbReference>
<protein>
    <recommendedName>
        <fullName evidence="4">DUF4367 domain-containing protein</fullName>
    </recommendedName>
</protein>
<evidence type="ECO:0000256" key="1">
    <source>
        <dbReference type="SAM" id="Phobius"/>
    </source>
</evidence>
<evidence type="ECO:0008006" key="4">
    <source>
        <dbReference type="Google" id="ProtNLM"/>
    </source>
</evidence>
<reference evidence="2" key="1">
    <citation type="submission" date="2021-01" db="EMBL/GenBank/DDBJ databases">
        <title>Whole genome shotgun sequence of Planosporangium mesophilum NBRC 109066.</title>
        <authorList>
            <person name="Komaki H."/>
            <person name="Tamura T."/>
        </authorList>
    </citation>
    <scope>NUCLEOTIDE SEQUENCE</scope>
    <source>
        <strain evidence="2">NBRC 109066</strain>
    </source>
</reference>
<keyword evidence="1" id="KW-0812">Transmembrane</keyword>
<keyword evidence="3" id="KW-1185">Reference proteome</keyword>
<sequence>MAEPRRDGPVDLAAELRALGGWLDTPEPPDLRPAVRARLTADEPRVRRLPSFRPLPGVRWLPSLRRRWLVAAAALLVALTLAVLPPGRAAVAHAVTGLLRFAGIEVHRGQPSVGPTPNPTPSPLPSIRSAALDEARRQARFPVLVPARLGVPGEVLLADPAGDGAPRVVSLVYRGGVRLDEFDGRLEPGFVKSMAGPQTEWYEVAGRPALWLPDPHVLEYVDRQGVRHTETRRLAAATLVWTDGTVSYRLEGAPSAAEALAIARTLA</sequence>
<name>A0A8J3TA32_9ACTN</name>
<dbReference type="Proteomes" id="UP000599074">
    <property type="component" value="Unassembled WGS sequence"/>
</dbReference>
<evidence type="ECO:0000313" key="3">
    <source>
        <dbReference type="Proteomes" id="UP000599074"/>
    </source>
</evidence>
<feature type="transmembrane region" description="Helical" evidence="1">
    <location>
        <begin position="68"/>
        <end position="87"/>
    </location>
</feature>
<organism evidence="2 3">
    <name type="scientific">Planosporangium mesophilum</name>
    <dbReference type="NCBI Taxonomy" id="689768"/>
    <lineage>
        <taxon>Bacteria</taxon>
        <taxon>Bacillati</taxon>
        <taxon>Actinomycetota</taxon>
        <taxon>Actinomycetes</taxon>
        <taxon>Micromonosporales</taxon>
        <taxon>Micromonosporaceae</taxon>
        <taxon>Planosporangium</taxon>
    </lineage>
</organism>
<dbReference type="EMBL" id="BOON01000007">
    <property type="protein sequence ID" value="GII21461.1"/>
    <property type="molecule type" value="Genomic_DNA"/>
</dbReference>
<comment type="caution">
    <text evidence="2">The sequence shown here is derived from an EMBL/GenBank/DDBJ whole genome shotgun (WGS) entry which is preliminary data.</text>
</comment>
<keyword evidence="1" id="KW-1133">Transmembrane helix</keyword>
<evidence type="ECO:0000313" key="2">
    <source>
        <dbReference type="EMBL" id="GII21461.1"/>
    </source>
</evidence>
<gene>
    <name evidence="2" type="ORF">Pme01_10580</name>
</gene>
<keyword evidence="1" id="KW-0472">Membrane</keyword>